<dbReference type="RefSeq" id="WP_167208457.1">
    <property type="nucleotide sequence ID" value="NZ_JAASRO010000001.1"/>
</dbReference>
<organism evidence="8 9">
    <name type="scientific">Kribbella shirazensis</name>
    <dbReference type="NCBI Taxonomy" id="1105143"/>
    <lineage>
        <taxon>Bacteria</taxon>
        <taxon>Bacillati</taxon>
        <taxon>Actinomycetota</taxon>
        <taxon>Actinomycetes</taxon>
        <taxon>Propionibacteriales</taxon>
        <taxon>Kribbellaceae</taxon>
        <taxon>Kribbella</taxon>
    </lineage>
</organism>
<dbReference type="InterPro" id="IPR036396">
    <property type="entry name" value="Cyt_P450_sf"/>
</dbReference>
<dbReference type="GO" id="GO:0016705">
    <property type="term" value="F:oxidoreductase activity, acting on paired donors, with incorporation or reduction of molecular oxygen"/>
    <property type="evidence" value="ECO:0007669"/>
    <property type="project" value="InterPro"/>
</dbReference>
<dbReference type="InterPro" id="IPR017972">
    <property type="entry name" value="Cyt_P450_CS"/>
</dbReference>
<dbReference type="CDD" id="cd11030">
    <property type="entry name" value="CYP105-like"/>
    <property type="match status" value="1"/>
</dbReference>
<proteinExistence type="inferred from homology"/>
<keyword evidence="3 7" id="KW-0479">Metal-binding</keyword>
<name>A0A7X6A181_9ACTN</name>
<dbReference type="GO" id="GO:0005506">
    <property type="term" value="F:iron ion binding"/>
    <property type="evidence" value="ECO:0007669"/>
    <property type="project" value="InterPro"/>
</dbReference>
<evidence type="ECO:0000313" key="8">
    <source>
        <dbReference type="EMBL" id="NIK57992.1"/>
    </source>
</evidence>
<dbReference type="PRINTS" id="PR00385">
    <property type="entry name" value="P450"/>
</dbReference>
<dbReference type="GO" id="GO:0020037">
    <property type="term" value="F:heme binding"/>
    <property type="evidence" value="ECO:0007669"/>
    <property type="project" value="InterPro"/>
</dbReference>
<evidence type="ECO:0000256" key="7">
    <source>
        <dbReference type="RuleBase" id="RU000461"/>
    </source>
</evidence>
<keyword evidence="5 7" id="KW-0408">Iron</keyword>
<dbReference type="PRINTS" id="PR00359">
    <property type="entry name" value="BP450"/>
</dbReference>
<dbReference type="InterPro" id="IPR001128">
    <property type="entry name" value="Cyt_P450"/>
</dbReference>
<comment type="caution">
    <text evidence="8">The sequence shown here is derived from an EMBL/GenBank/DDBJ whole genome shotgun (WGS) entry which is preliminary data.</text>
</comment>
<sequence>MTESFPVARPSGCPFDPAREYATFRRTDGLAKVSTPAGVDAYVVSRYDEVRTLLRDSRLSSRSAPSDHVVPDADLDRDVDPGSILNVDGAAHKRLRRLLATEFAAKRMEAMRPRIAAMIEERIDAMLAAGGPVDLVREFALPIPSLVICELLGVPYADRDEFQERSALLVRVDGWTDEIQRASDELDQYMVGLVQAKQAERSDDLLSRLITRGEELGDPLSLPELVSLGITLLIAGHETTANMIALSTLALLRNPEQLALLRSDPSLAPAAVEELLRYLSVVHFGLFRHVTDEVALGESTIGAGEFLIAALSSANRDESVFPDPDRLDVEREAAAHVAFGFGPHQCLGQQLARVELQEVFTRLYSRIPTLRLAVPFEEIRYRDNTLVYGVSALPVTWDRAAEAPATDRDLKSS</sequence>
<evidence type="ECO:0000313" key="9">
    <source>
        <dbReference type="Proteomes" id="UP000555407"/>
    </source>
</evidence>
<dbReference type="Proteomes" id="UP000555407">
    <property type="component" value="Unassembled WGS sequence"/>
</dbReference>
<reference evidence="8 9" key="1">
    <citation type="submission" date="2020-03" db="EMBL/GenBank/DDBJ databases">
        <title>Sequencing the genomes of 1000 actinobacteria strains.</title>
        <authorList>
            <person name="Klenk H.-P."/>
        </authorList>
    </citation>
    <scope>NUCLEOTIDE SEQUENCE [LARGE SCALE GENOMIC DNA]</scope>
    <source>
        <strain evidence="8 9">DSM 45490</strain>
    </source>
</reference>
<comment type="similarity">
    <text evidence="1 7">Belongs to the cytochrome P450 family.</text>
</comment>
<dbReference type="GO" id="GO:0004497">
    <property type="term" value="F:monooxygenase activity"/>
    <property type="evidence" value="ECO:0007669"/>
    <property type="project" value="UniProtKB-KW"/>
</dbReference>
<evidence type="ECO:0000256" key="2">
    <source>
        <dbReference type="ARBA" id="ARBA00022617"/>
    </source>
</evidence>
<evidence type="ECO:0000256" key="1">
    <source>
        <dbReference type="ARBA" id="ARBA00010617"/>
    </source>
</evidence>
<dbReference type="PANTHER" id="PTHR46696">
    <property type="entry name" value="P450, PUTATIVE (EUROFUNG)-RELATED"/>
    <property type="match status" value="1"/>
</dbReference>
<dbReference type="PROSITE" id="PS00086">
    <property type="entry name" value="CYTOCHROME_P450"/>
    <property type="match status" value="1"/>
</dbReference>
<dbReference type="Gene3D" id="1.10.630.10">
    <property type="entry name" value="Cytochrome P450"/>
    <property type="match status" value="1"/>
</dbReference>
<dbReference type="Pfam" id="PF00067">
    <property type="entry name" value="p450"/>
    <property type="match status" value="1"/>
</dbReference>
<dbReference type="FunFam" id="1.10.630.10:FF:000018">
    <property type="entry name" value="Cytochrome P450 monooxygenase"/>
    <property type="match status" value="1"/>
</dbReference>
<keyword evidence="2 7" id="KW-0349">Heme</keyword>
<keyword evidence="9" id="KW-1185">Reference proteome</keyword>
<evidence type="ECO:0000256" key="5">
    <source>
        <dbReference type="ARBA" id="ARBA00023004"/>
    </source>
</evidence>
<keyword evidence="4 7" id="KW-0560">Oxidoreductase</keyword>
<dbReference type="EMBL" id="JAASRO010000001">
    <property type="protein sequence ID" value="NIK57992.1"/>
    <property type="molecule type" value="Genomic_DNA"/>
</dbReference>
<protein>
    <submittedName>
        <fullName evidence="8">Cytochrome P450</fullName>
    </submittedName>
</protein>
<gene>
    <name evidence="8" type="ORF">BJY22_003709</name>
</gene>
<evidence type="ECO:0000256" key="6">
    <source>
        <dbReference type="ARBA" id="ARBA00023033"/>
    </source>
</evidence>
<dbReference type="SUPFAM" id="SSF48264">
    <property type="entry name" value="Cytochrome P450"/>
    <property type="match status" value="1"/>
</dbReference>
<evidence type="ECO:0000256" key="3">
    <source>
        <dbReference type="ARBA" id="ARBA00022723"/>
    </source>
</evidence>
<dbReference type="PANTHER" id="PTHR46696:SF1">
    <property type="entry name" value="CYTOCHROME P450 YJIB-RELATED"/>
    <property type="match status" value="1"/>
</dbReference>
<accession>A0A7X6A181</accession>
<dbReference type="InterPro" id="IPR002397">
    <property type="entry name" value="Cyt_P450_B"/>
</dbReference>
<keyword evidence="6 7" id="KW-0503">Monooxygenase</keyword>
<dbReference type="AlphaFoldDB" id="A0A7X6A181"/>
<evidence type="ECO:0000256" key="4">
    <source>
        <dbReference type="ARBA" id="ARBA00023002"/>
    </source>
</evidence>